<dbReference type="OrthoDB" id="288917at2"/>
<evidence type="ECO:0000313" key="2">
    <source>
        <dbReference type="EMBL" id="QDU63372.1"/>
    </source>
</evidence>
<dbReference type="Gene3D" id="2.40.10.10">
    <property type="entry name" value="Trypsin-like serine proteases"/>
    <property type="match status" value="1"/>
</dbReference>
<keyword evidence="3" id="KW-1185">Reference proteome</keyword>
<dbReference type="EMBL" id="CP036279">
    <property type="protein sequence ID" value="QDU63372.1"/>
    <property type="molecule type" value="Genomic_DNA"/>
</dbReference>
<dbReference type="Proteomes" id="UP000317093">
    <property type="component" value="Chromosome"/>
</dbReference>
<proteinExistence type="predicted"/>
<dbReference type="KEGG" id="knv:Pan216_42500"/>
<dbReference type="InterPro" id="IPR043504">
    <property type="entry name" value="Peptidase_S1_PA_chymotrypsin"/>
</dbReference>
<organism evidence="2 3">
    <name type="scientific">Kolteria novifilia</name>
    <dbReference type="NCBI Taxonomy" id="2527975"/>
    <lineage>
        <taxon>Bacteria</taxon>
        <taxon>Pseudomonadati</taxon>
        <taxon>Planctomycetota</taxon>
        <taxon>Planctomycetia</taxon>
        <taxon>Kolteriales</taxon>
        <taxon>Kolteriaceae</taxon>
        <taxon>Kolteria</taxon>
    </lineage>
</organism>
<protein>
    <recommendedName>
        <fullName evidence="4">Trypsin</fullName>
    </recommendedName>
</protein>
<reference evidence="2 3" key="1">
    <citation type="submission" date="2019-02" db="EMBL/GenBank/DDBJ databases">
        <title>Deep-cultivation of Planctomycetes and their phenomic and genomic characterization uncovers novel biology.</title>
        <authorList>
            <person name="Wiegand S."/>
            <person name="Jogler M."/>
            <person name="Boedeker C."/>
            <person name="Pinto D."/>
            <person name="Vollmers J."/>
            <person name="Rivas-Marin E."/>
            <person name="Kohn T."/>
            <person name="Peeters S.H."/>
            <person name="Heuer A."/>
            <person name="Rast P."/>
            <person name="Oberbeckmann S."/>
            <person name="Bunk B."/>
            <person name="Jeske O."/>
            <person name="Meyerdierks A."/>
            <person name="Storesund J.E."/>
            <person name="Kallscheuer N."/>
            <person name="Luecker S."/>
            <person name="Lage O.M."/>
            <person name="Pohl T."/>
            <person name="Merkel B.J."/>
            <person name="Hornburger P."/>
            <person name="Mueller R.-W."/>
            <person name="Bruemmer F."/>
            <person name="Labrenz M."/>
            <person name="Spormann A.M."/>
            <person name="Op den Camp H."/>
            <person name="Overmann J."/>
            <person name="Amann R."/>
            <person name="Jetten M.S.M."/>
            <person name="Mascher T."/>
            <person name="Medema M.H."/>
            <person name="Devos D.P."/>
            <person name="Kaster A.-K."/>
            <person name="Ovreas L."/>
            <person name="Rohde M."/>
            <person name="Galperin M.Y."/>
            <person name="Jogler C."/>
        </authorList>
    </citation>
    <scope>NUCLEOTIDE SEQUENCE [LARGE SCALE GENOMIC DNA]</scope>
    <source>
        <strain evidence="2 3">Pan216</strain>
    </source>
</reference>
<dbReference type="AlphaFoldDB" id="A0A518B8U7"/>
<feature type="compositionally biased region" description="Low complexity" evidence="1">
    <location>
        <begin position="114"/>
        <end position="125"/>
    </location>
</feature>
<evidence type="ECO:0000313" key="3">
    <source>
        <dbReference type="Proteomes" id="UP000317093"/>
    </source>
</evidence>
<feature type="region of interest" description="Disordered" evidence="1">
    <location>
        <begin position="110"/>
        <end position="136"/>
    </location>
</feature>
<evidence type="ECO:0008006" key="4">
    <source>
        <dbReference type="Google" id="ProtNLM"/>
    </source>
</evidence>
<dbReference type="RefSeq" id="WP_145260797.1">
    <property type="nucleotide sequence ID" value="NZ_CP036279.1"/>
</dbReference>
<sequence length="359" mass="38003">MASINDLRAAKRVIRSQVLQLGLGGQVIGRRPTLSVHAAVGNAGRNVHAVGIGRKRTAENTGNDLAVRLYVVQKLPESLLSPRDRLPTEINGIPTDVVEADPAYLLVKRRSKKPAPAGGPKAAAASCSTRRREKQRPVVAGISAGHRDITAGTLGTFCRSMRLTDDPSATYVLSNNHVFANVNAALIGDPLYQQGPADGGTYLEHFANLHRFVEIQMGGVTPNRVDAALGILLGGVGHVPEICSIGEIVGTKEPEAEMLVRKHGRTTGYSEGKIDDIEYDALVGMDHNDPSVVALFEDQLRIVTTTSEPFGLGGDSGSAVVDRTEAAIVGLYFAGPASGTYGVANKIDHVLTELEIGIP</sequence>
<dbReference type="InterPro" id="IPR009003">
    <property type="entry name" value="Peptidase_S1_PA"/>
</dbReference>
<dbReference type="SUPFAM" id="SSF50494">
    <property type="entry name" value="Trypsin-like serine proteases"/>
    <property type="match status" value="1"/>
</dbReference>
<name>A0A518B8U7_9BACT</name>
<accession>A0A518B8U7</accession>
<gene>
    <name evidence="2" type="ORF">Pan216_42500</name>
</gene>
<evidence type="ECO:0000256" key="1">
    <source>
        <dbReference type="SAM" id="MobiDB-lite"/>
    </source>
</evidence>